<dbReference type="SUPFAM" id="SSF46689">
    <property type="entry name" value="Homeodomain-like"/>
    <property type="match status" value="1"/>
</dbReference>
<evidence type="ECO:0000256" key="2">
    <source>
        <dbReference type="PROSITE-ProRule" id="PRU00335"/>
    </source>
</evidence>
<dbReference type="InterPro" id="IPR036271">
    <property type="entry name" value="Tet_transcr_reg_TetR-rel_C_sf"/>
</dbReference>
<reference evidence="4" key="2">
    <citation type="submission" date="2020-09" db="EMBL/GenBank/DDBJ databases">
        <authorList>
            <person name="Sun Q."/>
            <person name="Kim S."/>
        </authorList>
    </citation>
    <scope>NUCLEOTIDE SEQUENCE</scope>
    <source>
        <strain evidence="4">KCTC 23310</strain>
    </source>
</reference>
<comment type="caution">
    <text evidence="4">The sequence shown here is derived from an EMBL/GenBank/DDBJ whole genome shotgun (WGS) entry which is preliminary data.</text>
</comment>
<keyword evidence="1 2" id="KW-0238">DNA-binding</keyword>
<name>A0A918WK51_9RHOB</name>
<dbReference type="PRINTS" id="PR00455">
    <property type="entry name" value="HTHTETR"/>
</dbReference>
<dbReference type="PANTHER" id="PTHR30055">
    <property type="entry name" value="HTH-TYPE TRANSCRIPTIONAL REGULATOR RUTR"/>
    <property type="match status" value="1"/>
</dbReference>
<dbReference type="EMBL" id="BMYJ01000004">
    <property type="protein sequence ID" value="GHC53253.1"/>
    <property type="molecule type" value="Genomic_DNA"/>
</dbReference>
<dbReference type="InterPro" id="IPR023772">
    <property type="entry name" value="DNA-bd_HTH_TetR-type_CS"/>
</dbReference>
<dbReference type="InterPro" id="IPR050109">
    <property type="entry name" value="HTH-type_TetR-like_transc_reg"/>
</dbReference>
<evidence type="ECO:0000313" key="5">
    <source>
        <dbReference type="Proteomes" id="UP000638981"/>
    </source>
</evidence>
<dbReference type="PROSITE" id="PS01081">
    <property type="entry name" value="HTH_TETR_1"/>
    <property type="match status" value="1"/>
</dbReference>
<dbReference type="InterPro" id="IPR009057">
    <property type="entry name" value="Homeodomain-like_sf"/>
</dbReference>
<proteinExistence type="predicted"/>
<dbReference type="PANTHER" id="PTHR30055:SF200">
    <property type="entry name" value="HTH-TYPE TRANSCRIPTIONAL REPRESSOR BDCR"/>
    <property type="match status" value="1"/>
</dbReference>
<dbReference type="RefSeq" id="WP_189411007.1">
    <property type="nucleotide sequence ID" value="NZ_BMYJ01000004.1"/>
</dbReference>
<dbReference type="Proteomes" id="UP000638981">
    <property type="component" value="Unassembled WGS sequence"/>
</dbReference>
<feature type="domain" description="HTH tetR-type" evidence="3">
    <location>
        <begin position="2"/>
        <end position="62"/>
    </location>
</feature>
<organism evidence="4 5">
    <name type="scientific">Neogemmobacter tilapiae</name>
    <dbReference type="NCBI Taxonomy" id="875041"/>
    <lineage>
        <taxon>Bacteria</taxon>
        <taxon>Pseudomonadati</taxon>
        <taxon>Pseudomonadota</taxon>
        <taxon>Alphaproteobacteria</taxon>
        <taxon>Rhodobacterales</taxon>
        <taxon>Paracoccaceae</taxon>
        <taxon>Neogemmobacter</taxon>
    </lineage>
</organism>
<protein>
    <submittedName>
        <fullName evidence="4">TetR family transcriptional regulator</fullName>
    </submittedName>
</protein>
<evidence type="ECO:0000256" key="1">
    <source>
        <dbReference type="ARBA" id="ARBA00023125"/>
    </source>
</evidence>
<feature type="DNA-binding region" description="H-T-H motif" evidence="2">
    <location>
        <begin position="25"/>
        <end position="44"/>
    </location>
</feature>
<dbReference type="SUPFAM" id="SSF48498">
    <property type="entry name" value="Tetracyclin repressor-like, C-terminal domain"/>
    <property type="match status" value="1"/>
</dbReference>
<dbReference type="AlphaFoldDB" id="A0A918WK51"/>
<dbReference type="PROSITE" id="PS50977">
    <property type="entry name" value="HTH_TETR_2"/>
    <property type="match status" value="1"/>
</dbReference>
<dbReference type="Pfam" id="PF00440">
    <property type="entry name" value="TetR_N"/>
    <property type="match status" value="1"/>
</dbReference>
<dbReference type="InterPro" id="IPR001647">
    <property type="entry name" value="HTH_TetR"/>
</dbReference>
<sequence>MTETRSLIIQSAATLFYGEGLRAVSMDAVAERAGLTKRTLYYHFASKDDLIAAYLAERDNPNLALFQRWFTQGGVAGLFAELERAARRKDWKGCGFQRAVAELANMPGHPAMTAARAHKKRVEDWLAECFAGTPDAARLAKGIALLMEGAFASALMTRDANVFALAGQTATALVRQAESPLVPLGKTGPLD</sequence>
<gene>
    <name evidence="4" type="ORF">GCM10007315_14870</name>
</gene>
<dbReference type="GO" id="GO:0003700">
    <property type="term" value="F:DNA-binding transcription factor activity"/>
    <property type="evidence" value="ECO:0007669"/>
    <property type="project" value="TreeGrafter"/>
</dbReference>
<evidence type="ECO:0000313" key="4">
    <source>
        <dbReference type="EMBL" id="GHC53253.1"/>
    </source>
</evidence>
<accession>A0A918WK51</accession>
<evidence type="ECO:0000259" key="3">
    <source>
        <dbReference type="PROSITE" id="PS50977"/>
    </source>
</evidence>
<reference evidence="4" key="1">
    <citation type="journal article" date="2014" name="Int. J. Syst. Evol. Microbiol.">
        <title>Complete genome sequence of Corynebacterium casei LMG S-19264T (=DSM 44701T), isolated from a smear-ripened cheese.</title>
        <authorList>
            <consortium name="US DOE Joint Genome Institute (JGI-PGF)"/>
            <person name="Walter F."/>
            <person name="Albersmeier A."/>
            <person name="Kalinowski J."/>
            <person name="Ruckert C."/>
        </authorList>
    </citation>
    <scope>NUCLEOTIDE SEQUENCE</scope>
    <source>
        <strain evidence="4">KCTC 23310</strain>
    </source>
</reference>
<dbReference type="GO" id="GO:0000976">
    <property type="term" value="F:transcription cis-regulatory region binding"/>
    <property type="evidence" value="ECO:0007669"/>
    <property type="project" value="TreeGrafter"/>
</dbReference>
<dbReference type="Gene3D" id="1.10.357.10">
    <property type="entry name" value="Tetracycline Repressor, domain 2"/>
    <property type="match status" value="1"/>
</dbReference>
<keyword evidence="5" id="KW-1185">Reference proteome</keyword>